<accession>A0A1F4SEX3</accession>
<dbReference type="STRING" id="1802579.A2310_06400"/>
<name>A0A1F4SEX3_UNCSA</name>
<dbReference type="Proteomes" id="UP000178417">
    <property type="component" value="Unassembled WGS sequence"/>
</dbReference>
<sequence length="254" mass="28828">MAYYNISKIRQVSENAGIRALFHPPKTAFYWREGIPSTPTKEQITIELQTLISTGKTGNPAIKPSDFEAYAIGRPIAIAEAATIWRYLGEHDKPMQIHCLAVVTRRIVKGEISPICSSGEEREHRNFIDALSLRYKHDEILGGILSQEQKARIKNDGRLTNLLLRKITDEKLVDSFIERSNLGVNDNGTRYDLKTIDNMERIWKGISDPTQKERWLSHVKVLLAKPINQGGITFSDTDRISRQFDNALKLPKSS</sequence>
<dbReference type="EMBL" id="MEUB01000063">
    <property type="protein sequence ID" value="OGC18995.1"/>
    <property type="molecule type" value="Genomic_DNA"/>
</dbReference>
<comment type="caution">
    <text evidence="1">The sequence shown here is derived from an EMBL/GenBank/DDBJ whole genome shotgun (WGS) entry which is preliminary data.</text>
</comment>
<evidence type="ECO:0000313" key="2">
    <source>
        <dbReference type="Proteomes" id="UP000178417"/>
    </source>
</evidence>
<evidence type="ECO:0000313" key="1">
    <source>
        <dbReference type="EMBL" id="OGC18995.1"/>
    </source>
</evidence>
<dbReference type="AlphaFoldDB" id="A0A1F4SEX3"/>
<proteinExistence type="predicted"/>
<gene>
    <name evidence="1" type="ORF">A2310_06400</name>
</gene>
<organism evidence="1 2">
    <name type="scientific">candidate division WOR-1 bacterium RIFOXYB2_FULL_37_13</name>
    <dbReference type="NCBI Taxonomy" id="1802579"/>
    <lineage>
        <taxon>Bacteria</taxon>
        <taxon>Bacillati</taxon>
        <taxon>Saganbacteria</taxon>
    </lineage>
</organism>
<protein>
    <submittedName>
        <fullName evidence="1">Uncharacterized protein</fullName>
    </submittedName>
</protein>
<reference evidence="1 2" key="1">
    <citation type="journal article" date="2016" name="Nat. Commun.">
        <title>Thousands of microbial genomes shed light on interconnected biogeochemical processes in an aquifer system.</title>
        <authorList>
            <person name="Anantharaman K."/>
            <person name="Brown C.T."/>
            <person name="Hug L.A."/>
            <person name="Sharon I."/>
            <person name="Castelle C.J."/>
            <person name="Probst A.J."/>
            <person name="Thomas B.C."/>
            <person name="Singh A."/>
            <person name="Wilkins M.J."/>
            <person name="Karaoz U."/>
            <person name="Brodie E.L."/>
            <person name="Williams K.H."/>
            <person name="Hubbard S.S."/>
            <person name="Banfield J.F."/>
        </authorList>
    </citation>
    <scope>NUCLEOTIDE SEQUENCE [LARGE SCALE GENOMIC DNA]</scope>
</reference>